<proteinExistence type="predicted"/>
<feature type="compositionally biased region" description="Basic and acidic residues" evidence="1">
    <location>
        <begin position="104"/>
        <end position="113"/>
    </location>
</feature>
<evidence type="ECO:0000256" key="1">
    <source>
        <dbReference type="SAM" id="MobiDB-lite"/>
    </source>
</evidence>
<protein>
    <recommendedName>
        <fullName evidence="4">Pilus assembly protein CpaB</fullName>
    </recommendedName>
</protein>
<dbReference type="CDD" id="cd11614">
    <property type="entry name" value="SAF_CpaB_FlgA_like"/>
    <property type="match status" value="1"/>
</dbReference>
<evidence type="ECO:0000313" key="2">
    <source>
        <dbReference type="EMBL" id="MEI4271898.1"/>
    </source>
</evidence>
<comment type="caution">
    <text evidence="2">The sequence shown here is derived from an EMBL/GenBank/DDBJ whole genome shotgun (WGS) entry which is preliminary data.</text>
</comment>
<dbReference type="RefSeq" id="WP_336404035.1">
    <property type="nucleotide sequence ID" value="NZ_JBAPLU010000007.1"/>
</dbReference>
<accession>A0ABU8DTB4</accession>
<dbReference type="EMBL" id="JBAPLU010000007">
    <property type="protein sequence ID" value="MEI4271898.1"/>
    <property type="molecule type" value="Genomic_DNA"/>
</dbReference>
<evidence type="ECO:0000313" key="3">
    <source>
        <dbReference type="Proteomes" id="UP001361570"/>
    </source>
</evidence>
<feature type="region of interest" description="Disordered" evidence="1">
    <location>
        <begin position="99"/>
        <end position="122"/>
    </location>
</feature>
<keyword evidence="3" id="KW-1185">Reference proteome</keyword>
<dbReference type="Proteomes" id="UP001361570">
    <property type="component" value="Unassembled WGS sequence"/>
</dbReference>
<organism evidence="2 3">
    <name type="scientific">Klenkia sesuvii</name>
    <dbReference type="NCBI Taxonomy" id="3103137"/>
    <lineage>
        <taxon>Bacteria</taxon>
        <taxon>Bacillati</taxon>
        <taxon>Actinomycetota</taxon>
        <taxon>Actinomycetes</taxon>
        <taxon>Geodermatophilales</taxon>
        <taxon>Geodermatophilaceae</taxon>
        <taxon>Klenkia</taxon>
    </lineage>
</organism>
<sequence>MNRRLVAAVVAVLVAAGGVWVVLGYARGADARAQAAETLTPVLVVTAQVPAGTPAEDLSASVTTAQVPARLVADGAVTDLSAVSGLSTTAELLPGELLQTGRFGDPDATRADGSRPAPEGTEEISLTLERQRAAGGTLVPGDLAGVFGTASTINDGPDVAVELDGVLVTRVFAPADPDGVWTVTLALSPTAAAAVSAAQADGTVYLSLQAPGTATAERFSGDGTALSGGSSAPSPSDTSATSGATS</sequence>
<reference evidence="2 3" key="1">
    <citation type="submission" date="2024-03" db="EMBL/GenBank/DDBJ databases">
        <title>Draft genome sequence of Klenkia sp. LSe6-5.</title>
        <authorList>
            <person name="Duangmal K."/>
            <person name="Chantavorakit T."/>
        </authorList>
    </citation>
    <scope>NUCLEOTIDE SEQUENCE [LARGE SCALE GENOMIC DNA]</scope>
    <source>
        <strain evidence="2 3">LSe6-5</strain>
    </source>
</reference>
<feature type="compositionally biased region" description="Low complexity" evidence="1">
    <location>
        <begin position="223"/>
        <end position="246"/>
    </location>
</feature>
<feature type="region of interest" description="Disordered" evidence="1">
    <location>
        <begin position="216"/>
        <end position="246"/>
    </location>
</feature>
<gene>
    <name evidence="2" type="ORF">TEK04_09205</name>
</gene>
<evidence type="ECO:0008006" key="4">
    <source>
        <dbReference type="Google" id="ProtNLM"/>
    </source>
</evidence>
<name>A0ABU8DTB4_9ACTN</name>